<protein>
    <recommendedName>
        <fullName evidence="4">Anti-sigma factor</fullName>
    </recommendedName>
</protein>
<dbReference type="EMBL" id="WTYX01000002">
    <property type="protein sequence ID" value="MXO91304.1"/>
    <property type="molecule type" value="Genomic_DNA"/>
</dbReference>
<organism evidence="2 3">
    <name type="scientific">Pontixanthobacter aquaemixtae</name>
    <dbReference type="NCBI Taxonomy" id="1958940"/>
    <lineage>
        <taxon>Bacteria</taxon>
        <taxon>Pseudomonadati</taxon>
        <taxon>Pseudomonadota</taxon>
        <taxon>Alphaproteobacteria</taxon>
        <taxon>Sphingomonadales</taxon>
        <taxon>Erythrobacteraceae</taxon>
        <taxon>Pontixanthobacter</taxon>
    </lineage>
</organism>
<keyword evidence="3" id="KW-1185">Reference proteome</keyword>
<dbReference type="AlphaFoldDB" id="A0A844ZV03"/>
<evidence type="ECO:0008006" key="4">
    <source>
        <dbReference type="Google" id="ProtNLM"/>
    </source>
</evidence>
<dbReference type="Proteomes" id="UP000442714">
    <property type="component" value="Unassembled WGS sequence"/>
</dbReference>
<comment type="caution">
    <text evidence="2">The sequence shown here is derived from an EMBL/GenBank/DDBJ whole genome shotgun (WGS) entry which is preliminary data.</text>
</comment>
<sequence>MMITPEELAAFADGEVTGAREAEIAAMVDADPELARKVAAHKALKDQLGAHFAPILEQELPENLTAPLKSEAEIVDFQAAKDARTPKAANDDNPAIKRWGRFAGPVLAASLAVAIFLPRGGDGAEDYADVQLAAVLDSQLVAEQGSNADTRILLSFQNDDGEFCRAFSGADASGIACRDTEGWQLRHSGGAGDQQSTEFRQAGNEDADLMAIVQEMAAGPALDQDQEAAAKEKGWQ</sequence>
<feature type="region of interest" description="Disordered" evidence="1">
    <location>
        <begin position="217"/>
        <end position="236"/>
    </location>
</feature>
<evidence type="ECO:0000313" key="2">
    <source>
        <dbReference type="EMBL" id="MXO91304.1"/>
    </source>
</evidence>
<name>A0A844ZV03_9SPHN</name>
<dbReference type="RefSeq" id="WP_160604999.1">
    <property type="nucleotide sequence ID" value="NZ_WTYX01000002.1"/>
</dbReference>
<accession>A0A844ZV03</accession>
<proteinExistence type="predicted"/>
<evidence type="ECO:0000256" key="1">
    <source>
        <dbReference type="SAM" id="MobiDB-lite"/>
    </source>
</evidence>
<reference evidence="2 3" key="1">
    <citation type="submission" date="2019-12" db="EMBL/GenBank/DDBJ databases">
        <title>Genomic-based taxomic classification of the family Erythrobacteraceae.</title>
        <authorList>
            <person name="Xu L."/>
        </authorList>
    </citation>
    <scope>NUCLEOTIDE SEQUENCE [LARGE SCALE GENOMIC DNA]</scope>
    <source>
        <strain evidence="2 3">KCTC 52763</strain>
    </source>
</reference>
<evidence type="ECO:0000313" key="3">
    <source>
        <dbReference type="Proteomes" id="UP000442714"/>
    </source>
</evidence>
<gene>
    <name evidence="2" type="ORF">GRI41_10750</name>
</gene>
<dbReference type="OrthoDB" id="7502743at2"/>